<dbReference type="PANTHER" id="PTHR15627">
    <property type="entry name" value="NATURAL KILLER CELL-SPECIFIC ANTIGEN KLIP1"/>
    <property type="match status" value="1"/>
</dbReference>
<name>A0A1B6MLU2_9HEMI</name>
<evidence type="ECO:0000256" key="5">
    <source>
        <dbReference type="ARBA" id="ARBA00022694"/>
    </source>
</evidence>
<dbReference type="GO" id="GO:0016432">
    <property type="term" value="F:tRNA-uridine aminocarboxypropyltransferase activity"/>
    <property type="evidence" value="ECO:0007669"/>
    <property type="project" value="UniProtKB-EC"/>
</dbReference>
<accession>A0A1B6MLU2</accession>
<evidence type="ECO:0000256" key="3">
    <source>
        <dbReference type="ARBA" id="ARBA00022679"/>
    </source>
</evidence>
<evidence type="ECO:0000256" key="9">
    <source>
        <dbReference type="ARBA" id="ARBA00039242"/>
    </source>
</evidence>
<evidence type="ECO:0000256" key="11">
    <source>
        <dbReference type="ARBA" id="ARBA00048718"/>
    </source>
</evidence>
<keyword evidence="3" id="KW-0808">Transferase</keyword>
<keyword evidence="4" id="KW-0949">S-adenosyl-L-methionine</keyword>
<dbReference type="SMART" id="SM01144">
    <property type="entry name" value="DTW"/>
    <property type="match status" value="1"/>
</dbReference>
<comment type="subcellular location">
    <subcellularLocation>
        <location evidence="1">Nucleus</location>
    </subcellularLocation>
</comment>
<dbReference type="EMBL" id="GEBQ01003106">
    <property type="protein sequence ID" value="JAT36871.1"/>
    <property type="molecule type" value="Transcribed_RNA"/>
</dbReference>
<dbReference type="GO" id="GO:0006400">
    <property type="term" value="P:tRNA modification"/>
    <property type="evidence" value="ECO:0007669"/>
    <property type="project" value="TreeGrafter"/>
</dbReference>
<evidence type="ECO:0000256" key="6">
    <source>
        <dbReference type="ARBA" id="ARBA00023242"/>
    </source>
</evidence>
<feature type="domain" description="DTW" evidence="12">
    <location>
        <begin position="54"/>
        <end position="291"/>
    </location>
</feature>
<evidence type="ECO:0000256" key="1">
    <source>
        <dbReference type="ARBA" id="ARBA00004123"/>
    </source>
</evidence>
<dbReference type="GO" id="GO:0005634">
    <property type="term" value="C:nucleus"/>
    <property type="evidence" value="ECO:0007669"/>
    <property type="project" value="UniProtKB-SubCell"/>
</dbReference>
<sequence>MTALENGVGELSSNTSPVLEIDAFPFKGLRISEEWKQLESVEGRTICSSCKKSRKYFCYSCYIPVSEIEHFVPKVKLPIKIDIIKHAREMDGKSTAVHAAVLAPEDVRIFTYPCIPDYSPNENVVLIFPNEKAVSVEEVCKRFTRREGEPQSKRQCTESSHQMVHRAVFIDSTWNQSRGIFKDPRVRALPSVVLKSRLSQFWRHQAGSPRWYLATVEAIHQFLVELVTAQGTAGLDCGNERGDGDSTNMNHKIDTTTEVVPDDKTHKYNGQYDNLLFFFRFMYSKIHTLYDHEQLRSYKRPFIR</sequence>
<evidence type="ECO:0000313" key="13">
    <source>
        <dbReference type="EMBL" id="JAT36871.1"/>
    </source>
</evidence>
<evidence type="ECO:0000256" key="8">
    <source>
        <dbReference type="ARBA" id="ARBA00038290"/>
    </source>
</evidence>
<evidence type="ECO:0000256" key="10">
    <source>
        <dbReference type="ARBA" id="ARBA00042508"/>
    </source>
</evidence>
<reference evidence="13" key="1">
    <citation type="submission" date="2015-11" db="EMBL/GenBank/DDBJ databases">
        <title>De novo transcriptome assembly of four potential Pierce s Disease insect vectors from Arizona vineyards.</title>
        <authorList>
            <person name="Tassone E.E."/>
        </authorList>
    </citation>
    <scope>NUCLEOTIDE SEQUENCE</scope>
</reference>
<dbReference type="PANTHER" id="PTHR15627:SF8">
    <property type="entry name" value="TRNA-URIDINE AMINOCARBOXYPROPYLTRANSFERASE 1"/>
    <property type="match status" value="1"/>
</dbReference>
<protein>
    <recommendedName>
        <fullName evidence="9">tRNA-uridine aminocarboxypropyltransferase 1</fullName>
        <ecNumber evidence="2">2.5.1.25</ecNumber>
    </recommendedName>
    <alternativeName>
        <fullName evidence="10">DTW domain-containing protein 1</fullName>
    </alternativeName>
</protein>
<comment type="function">
    <text evidence="7">Catalyzes the formation of 3-(3-amino-3-carboxypropyl)uridine (acp3U) at position 20 in the D-loop of several cytoplasmic tRNAs (acp3U(20)).</text>
</comment>
<evidence type="ECO:0000259" key="12">
    <source>
        <dbReference type="SMART" id="SM01144"/>
    </source>
</evidence>
<evidence type="ECO:0000256" key="7">
    <source>
        <dbReference type="ARBA" id="ARBA00037050"/>
    </source>
</evidence>
<gene>
    <name evidence="13" type="ORF">g.54290</name>
</gene>
<dbReference type="InterPro" id="IPR051521">
    <property type="entry name" value="tRNA_Mod/Golgi_Maint"/>
</dbReference>
<dbReference type="AlphaFoldDB" id="A0A1B6MLU2"/>
<comment type="catalytic activity">
    <reaction evidence="11">
        <text>a uridine in tRNA + S-adenosyl-L-methionine = a 3-[(3S)-3-amino-3-carboxypropyl]uridine in tRNA + S-methyl-5'-thioadenosine + H(+)</text>
        <dbReference type="Rhea" id="RHEA:62432"/>
        <dbReference type="Rhea" id="RHEA-COMP:13339"/>
        <dbReference type="Rhea" id="RHEA-COMP:16092"/>
        <dbReference type="ChEBI" id="CHEBI:15378"/>
        <dbReference type="ChEBI" id="CHEBI:17509"/>
        <dbReference type="ChEBI" id="CHEBI:59789"/>
        <dbReference type="ChEBI" id="CHEBI:65315"/>
        <dbReference type="ChEBI" id="CHEBI:82930"/>
        <dbReference type="EC" id="2.5.1.25"/>
    </reaction>
</comment>
<comment type="similarity">
    <text evidence="8">Belongs to the TDD superfamily. DTWD1 family.</text>
</comment>
<feature type="non-terminal residue" evidence="13">
    <location>
        <position position="304"/>
    </location>
</feature>
<evidence type="ECO:0000256" key="2">
    <source>
        <dbReference type="ARBA" id="ARBA00012386"/>
    </source>
</evidence>
<organism evidence="13">
    <name type="scientific">Graphocephala atropunctata</name>
    <dbReference type="NCBI Taxonomy" id="36148"/>
    <lineage>
        <taxon>Eukaryota</taxon>
        <taxon>Metazoa</taxon>
        <taxon>Ecdysozoa</taxon>
        <taxon>Arthropoda</taxon>
        <taxon>Hexapoda</taxon>
        <taxon>Insecta</taxon>
        <taxon>Pterygota</taxon>
        <taxon>Neoptera</taxon>
        <taxon>Paraneoptera</taxon>
        <taxon>Hemiptera</taxon>
        <taxon>Auchenorrhyncha</taxon>
        <taxon>Membracoidea</taxon>
        <taxon>Cicadellidae</taxon>
        <taxon>Cicadellinae</taxon>
        <taxon>Cicadellini</taxon>
        <taxon>Graphocephala</taxon>
    </lineage>
</organism>
<keyword evidence="5" id="KW-0819">tRNA processing</keyword>
<dbReference type="InterPro" id="IPR005636">
    <property type="entry name" value="DTW"/>
</dbReference>
<evidence type="ECO:0000256" key="4">
    <source>
        <dbReference type="ARBA" id="ARBA00022691"/>
    </source>
</evidence>
<proteinExistence type="inferred from homology"/>
<dbReference type="EC" id="2.5.1.25" evidence="2"/>
<keyword evidence="6" id="KW-0539">Nucleus</keyword>
<dbReference type="Pfam" id="PF03942">
    <property type="entry name" value="DTW"/>
    <property type="match status" value="1"/>
</dbReference>